<proteinExistence type="predicted"/>
<dbReference type="PANTHER" id="PTHR13651:SF0">
    <property type="entry name" value="PROTEIN ABITRAM"/>
    <property type="match status" value="1"/>
</dbReference>
<dbReference type="GO" id="GO:0048813">
    <property type="term" value="P:dendrite morphogenesis"/>
    <property type="evidence" value="ECO:0007669"/>
    <property type="project" value="TreeGrafter"/>
</dbReference>
<dbReference type="GO" id="GO:0032433">
    <property type="term" value="C:filopodium tip"/>
    <property type="evidence" value="ECO:0007669"/>
    <property type="project" value="TreeGrafter"/>
</dbReference>
<accession>A0A9Q0RX73</accession>
<gene>
    <name evidence="1" type="primary">abitram</name>
    <name evidence="1" type="ORF">Bhyg_10246</name>
</gene>
<comment type="caution">
    <text evidence="1">The sequence shown here is derived from an EMBL/GenBank/DDBJ whole genome shotgun (WGS) entry which is preliminary data.</text>
</comment>
<name>A0A9Q0RX73_9DIPT</name>
<dbReference type="AlphaFoldDB" id="A0A9Q0RX73"/>
<dbReference type="GO" id="GO:0051015">
    <property type="term" value="F:actin filament binding"/>
    <property type="evidence" value="ECO:0007669"/>
    <property type="project" value="TreeGrafter"/>
</dbReference>
<dbReference type="OrthoDB" id="48130at2759"/>
<dbReference type="EMBL" id="WJQU01000003">
    <property type="protein sequence ID" value="KAJ6637515.1"/>
    <property type="molecule type" value="Genomic_DNA"/>
</dbReference>
<dbReference type="GO" id="GO:0003785">
    <property type="term" value="F:actin monomer binding"/>
    <property type="evidence" value="ECO:0007669"/>
    <property type="project" value="TreeGrafter"/>
</dbReference>
<evidence type="ECO:0000313" key="2">
    <source>
        <dbReference type="Proteomes" id="UP001151699"/>
    </source>
</evidence>
<dbReference type="SUPFAM" id="SSF51230">
    <property type="entry name" value="Single hybrid motif"/>
    <property type="match status" value="1"/>
</dbReference>
<keyword evidence="2" id="KW-1185">Reference proteome</keyword>
<organism evidence="1 2">
    <name type="scientific">Pseudolycoriella hygida</name>
    <dbReference type="NCBI Taxonomy" id="35572"/>
    <lineage>
        <taxon>Eukaryota</taxon>
        <taxon>Metazoa</taxon>
        <taxon>Ecdysozoa</taxon>
        <taxon>Arthropoda</taxon>
        <taxon>Hexapoda</taxon>
        <taxon>Insecta</taxon>
        <taxon>Pterygota</taxon>
        <taxon>Neoptera</taxon>
        <taxon>Endopterygota</taxon>
        <taxon>Diptera</taxon>
        <taxon>Nematocera</taxon>
        <taxon>Sciaroidea</taxon>
        <taxon>Sciaridae</taxon>
        <taxon>Pseudolycoriella</taxon>
    </lineage>
</organism>
<sequence length="189" mass="20978">MTELSDFYFEEEKELVDGLKCPSILCDFDANCPSVVDRYYTRYYYRKSDSTQENEDHLILIHSNRVCLVGLAPSHIAFAKGIQSVDFNIGNIDRRQNHCSGKSKKGAMNLQPSSAVAIVTCTDGTQYKIVACVTGKLIEVNERLMKNPGLLAKEGDGYVAICLPKIENADVIKQSLISEELYKSQGAAN</sequence>
<dbReference type="GO" id="GO:0051489">
    <property type="term" value="P:regulation of filopodium assembly"/>
    <property type="evidence" value="ECO:0007669"/>
    <property type="project" value="TreeGrafter"/>
</dbReference>
<dbReference type="Proteomes" id="UP001151699">
    <property type="component" value="Chromosome X"/>
</dbReference>
<evidence type="ECO:0000313" key="1">
    <source>
        <dbReference type="EMBL" id="KAJ6637515.1"/>
    </source>
</evidence>
<dbReference type="GO" id="GO:0030425">
    <property type="term" value="C:dendrite"/>
    <property type="evidence" value="ECO:0007669"/>
    <property type="project" value="TreeGrafter"/>
</dbReference>
<dbReference type="Gene3D" id="2.40.50.100">
    <property type="match status" value="1"/>
</dbReference>
<dbReference type="PANTHER" id="PTHR13651">
    <property type="entry name" value="PROTEIN ABITRAM"/>
    <property type="match status" value="1"/>
</dbReference>
<dbReference type="GO" id="GO:0005634">
    <property type="term" value="C:nucleus"/>
    <property type="evidence" value="ECO:0007669"/>
    <property type="project" value="TreeGrafter"/>
</dbReference>
<dbReference type="GO" id="GO:0030833">
    <property type="term" value="P:regulation of actin filament polymerization"/>
    <property type="evidence" value="ECO:0007669"/>
    <property type="project" value="TreeGrafter"/>
</dbReference>
<protein>
    <submittedName>
        <fullName evidence="1">Protein Abitram</fullName>
    </submittedName>
</protein>
<dbReference type="GO" id="GO:0030027">
    <property type="term" value="C:lamellipodium"/>
    <property type="evidence" value="ECO:0007669"/>
    <property type="project" value="TreeGrafter"/>
</dbReference>
<reference evidence="1" key="1">
    <citation type="submission" date="2022-07" db="EMBL/GenBank/DDBJ databases">
        <authorList>
            <person name="Trinca V."/>
            <person name="Uliana J.V.C."/>
            <person name="Torres T.T."/>
            <person name="Ward R.J."/>
            <person name="Monesi N."/>
        </authorList>
    </citation>
    <scope>NUCLEOTIDE SEQUENCE</scope>
    <source>
        <strain evidence="1">HSMRA1968</strain>
        <tissue evidence="1">Whole embryos</tissue>
    </source>
</reference>
<dbReference type="InterPro" id="IPR011053">
    <property type="entry name" value="Single_hybrid_motif"/>
</dbReference>
<dbReference type="InterPro" id="IPR039169">
    <property type="entry name" value="Abitram"/>
</dbReference>